<reference evidence="1" key="1">
    <citation type="submission" date="2014-09" db="EMBL/GenBank/DDBJ databases">
        <authorList>
            <person name="Magalhaes I.L.F."/>
            <person name="Oliveira U."/>
            <person name="Santos F.R."/>
            <person name="Vidigal T.H.D.A."/>
            <person name="Brescovit A.D."/>
            <person name="Santos A.J."/>
        </authorList>
    </citation>
    <scope>NUCLEOTIDE SEQUENCE</scope>
    <source>
        <tissue evidence="1">Shoot tissue taken approximately 20 cm above the soil surface</tissue>
    </source>
</reference>
<dbReference type="EMBL" id="GBRH01233371">
    <property type="protein sequence ID" value="JAD64524.1"/>
    <property type="molecule type" value="Transcribed_RNA"/>
</dbReference>
<dbReference type="AlphaFoldDB" id="A0A0A9BKP5"/>
<name>A0A0A9BKP5_ARUDO</name>
<evidence type="ECO:0000313" key="1">
    <source>
        <dbReference type="EMBL" id="JAD64524.1"/>
    </source>
</evidence>
<protein>
    <submittedName>
        <fullName evidence="1">Uncharacterized protein</fullName>
    </submittedName>
</protein>
<reference evidence="1" key="2">
    <citation type="journal article" date="2015" name="Data Brief">
        <title>Shoot transcriptome of the giant reed, Arundo donax.</title>
        <authorList>
            <person name="Barrero R.A."/>
            <person name="Guerrero F.D."/>
            <person name="Moolhuijzen P."/>
            <person name="Goolsby J.A."/>
            <person name="Tidwell J."/>
            <person name="Bellgard S.E."/>
            <person name="Bellgard M.I."/>
        </authorList>
    </citation>
    <scope>NUCLEOTIDE SEQUENCE</scope>
    <source>
        <tissue evidence="1">Shoot tissue taken approximately 20 cm above the soil surface</tissue>
    </source>
</reference>
<organism evidence="1">
    <name type="scientific">Arundo donax</name>
    <name type="common">Giant reed</name>
    <name type="synonym">Donax arundinaceus</name>
    <dbReference type="NCBI Taxonomy" id="35708"/>
    <lineage>
        <taxon>Eukaryota</taxon>
        <taxon>Viridiplantae</taxon>
        <taxon>Streptophyta</taxon>
        <taxon>Embryophyta</taxon>
        <taxon>Tracheophyta</taxon>
        <taxon>Spermatophyta</taxon>
        <taxon>Magnoliopsida</taxon>
        <taxon>Liliopsida</taxon>
        <taxon>Poales</taxon>
        <taxon>Poaceae</taxon>
        <taxon>PACMAD clade</taxon>
        <taxon>Arundinoideae</taxon>
        <taxon>Arundineae</taxon>
        <taxon>Arundo</taxon>
    </lineage>
</organism>
<proteinExistence type="predicted"/>
<accession>A0A0A9BKP5</accession>
<sequence>MTRIELAFFSSSANVPISNSLTPSRVDFSELPSTADALSYLPTKKASLESIRLCIHMSCIMKFPSRYMGLHLQAWTPAQRPNICRSL</sequence>